<keyword evidence="3" id="KW-1185">Reference proteome</keyword>
<dbReference type="EMBL" id="SRMQ01000003">
    <property type="protein sequence ID" value="TGJ76910.1"/>
    <property type="molecule type" value="Genomic_DNA"/>
</dbReference>
<evidence type="ECO:0000313" key="2">
    <source>
        <dbReference type="EMBL" id="TGJ76910.1"/>
    </source>
</evidence>
<keyword evidence="1" id="KW-0812">Transmembrane</keyword>
<keyword evidence="1" id="KW-0472">Membrane</keyword>
<dbReference type="Pfam" id="PF16152">
    <property type="entry name" value="DUF4860"/>
    <property type="match status" value="1"/>
</dbReference>
<comment type="caution">
    <text evidence="2">The sequence shown here is derived from an EMBL/GenBank/DDBJ whole genome shotgun (WGS) entry which is preliminary data.</text>
</comment>
<evidence type="ECO:0000256" key="1">
    <source>
        <dbReference type="SAM" id="Phobius"/>
    </source>
</evidence>
<keyword evidence="1" id="KW-1133">Transmembrane helix</keyword>
<reference evidence="2 3" key="1">
    <citation type="submission" date="2019-04" db="EMBL/GenBank/DDBJ databases">
        <authorList>
            <person name="Poehlein A."/>
            <person name="Bengelsdorf F.R."/>
            <person name="Duerre P."/>
            <person name="Daniel R."/>
        </authorList>
    </citation>
    <scope>NUCLEOTIDE SEQUENCE [LARGE SCALE GENOMIC DNA]</scope>
    <source>
        <strain evidence="2 3">BS-1</strain>
    </source>
</reference>
<gene>
    <name evidence="2" type="ORF">CAGA_09830</name>
</gene>
<accession>A0A4Z0YDD0</accession>
<dbReference type="InterPro" id="IPR032340">
    <property type="entry name" value="DUF4860"/>
</dbReference>
<dbReference type="OrthoDB" id="1863061at2"/>
<dbReference type="Proteomes" id="UP000297714">
    <property type="component" value="Unassembled WGS sequence"/>
</dbReference>
<organism evidence="2 3">
    <name type="scientific">Caproiciproducens galactitolivorans</name>
    <dbReference type="NCBI Taxonomy" id="642589"/>
    <lineage>
        <taxon>Bacteria</taxon>
        <taxon>Bacillati</taxon>
        <taxon>Bacillota</taxon>
        <taxon>Clostridia</taxon>
        <taxon>Eubacteriales</taxon>
        <taxon>Acutalibacteraceae</taxon>
        <taxon>Caproiciproducens</taxon>
    </lineage>
</organism>
<evidence type="ECO:0000313" key="3">
    <source>
        <dbReference type="Proteomes" id="UP000297714"/>
    </source>
</evidence>
<dbReference type="RefSeq" id="WP_135658380.1">
    <property type="nucleotide sequence ID" value="NZ_JAJUFJ010000007.1"/>
</dbReference>
<proteinExistence type="predicted"/>
<protein>
    <recommendedName>
        <fullName evidence="4">DUF4860 domain-containing protein</fullName>
    </recommendedName>
</protein>
<feature type="transmembrane region" description="Helical" evidence="1">
    <location>
        <begin position="12"/>
        <end position="33"/>
    </location>
</feature>
<evidence type="ECO:0008006" key="4">
    <source>
        <dbReference type="Google" id="ProtNLM"/>
    </source>
</evidence>
<sequence length="154" mass="17231">MNSRSSHSVNTVFVLLIFCLFAVCSLLLVLIGANSYRRIVSEMDSNNETRASLSYISNKVHAANGGNVRIETLNGQKMLVIRSNENGREYNTYIYLYNGYLMELYTKADNGFTPGNGDKITPLTAFTMEKDGSELKLSVCGENRRHLSLNLFLS</sequence>
<name>A0A4Z0YDD0_9FIRM</name>
<dbReference type="AlphaFoldDB" id="A0A4Z0YDD0"/>